<dbReference type="Proteomes" id="UP000494265">
    <property type="component" value="Unassembled WGS sequence"/>
</dbReference>
<comment type="caution">
    <text evidence="1">The sequence shown here is derived from an EMBL/GenBank/DDBJ whole genome shotgun (WGS) entry which is preliminary data.</text>
</comment>
<dbReference type="AlphaFoldDB" id="A0A6F9XNN2"/>
<proteinExistence type="predicted"/>
<protein>
    <submittedName>
        <fullName evidence="1">Uncharacterized protein</fullName>
    </submittedName>
</protein>
<dbReference type="EMBL" id="BLAM01000179">
    <property type="protein sequence ID" value="GET06770.1"/>
    <property type="molecule type" value="Genomic_DNA"/>
</dbReference>
<accession>A0A6F9XNN2</accession>
<sequence length="45" mass="5162">MVNIEVFQKVNKKDVSFIKETIASILGSKFIILHRIINYNLSPSI</sequence>
<reference evidence="1" key="1">
    <citation type="submission" date="2019-10" db="EMBL/GenBank/DDBJ databases">
        <title>Lactobacillus agilis SY212 Whole Genome Sequencing Project.</title>
        <authorList>
            <person name="Suzuki S."/>
            <person name="Endo A."/>
            <person name="Maeno S."/>
            <person name="Shiwa Y."/>
            <person name="Matsutani M."/>
            <person name="Kajikawa A."/>
        </authorList>
    </citation>
    <scope>NUCLEOTIDE SEQUENCE</scope>
    <source>
        <strain evidence="1">SY212</strain>
    </source>
</reference>
<name>A0A6F9XNN2_9LACO</name>
<organism evidence="1">
    <name type="scientific">Ligilactobacillus agilis</name>
    <dbReference type="NCBI Taxonomy" id="1601"/>
    <lineage>
        <taxon>Bacteria</taxon>
        <taxon>Bacillati</taxon>
        <taxon>Bacillota</taxon>
        <taxon>Bacilli</taxon>
        <taxon>Lactobacillales</taxon>
        <taxon>Lactobacillaceae</taxon>
        <taxon>Ligilactobacillus</taxon>
    </lineage>
</organism>
<evidence type="ECO:0000313" key="1">
    <source>
        <dbReference type="EMBL" id="GET06770.1"/>
    </source>
</evidence>
<gene>
    <name evidence="1" type="ORF">SY212_18000</name>
</gene>